<name>A0ABV4UHY8_9RHOO</name>
<protein>
    <submittedName>
        <fullName evidence="2">Uncharacterized protein</fullName>
    </submittedName>
</protein>
<evidence type="ECO:0000313" key="2">
    <source>
        <dbReference type="EMBL" id="MFA9950853.1"/>
    </source>
</evidence>
<keyword evidence="1" id="KW-0812">Transmembrane</keyword>
<proteinExistence type="predicted"/>
<evidence type="ECO:0000313" key="3">
    <source>
        <dbReference type="Proteomes" id="UP001574673"/>
    </source>
</evidence>
<comment type="caution">
    <text evidence="2">The sequence shown here is derived from an EMBL/GenBank/DDBJ whole genome shotgun (WGS) entry which is preliminary data.</text>
</comment>
<dbReference type="RefSeq" id="WP_418891949.1">
    <property type="nucleotide sequence ID" value="NZ_JBEUWX010000003.1"/>
</dbReference>
<feature type="transmembrane region" description="Helical" evidence="1">
    <location>
        <begin position="81"/>
        <end position="99"/>
    </location>
</feature>
<keyword evidence="3" id="KW-1185">Reference proteome</keyword>
<gene>
    <name evidence="2" type="ORF">ABCS64_11055</name>
</gene>
<evidence type="ECO:0000256" key="1">
    <source>
        <dbReference type="SAM" id="Phobius"/>
    </source>
</evidence>
<accession>A0ABV4UHY8</accession>
<reference evidence="3" key="1">
    <citation type="submission" date="2024-06" db="EMBL/GenBank/DDBJ databases">
        <title>Radixoralia hellwigii gen. nov., sp nov., isolated from a root canal in the human oral cavity.</title>
        <authorList>
            <person name="Bartsch S."/>
            <person name="Wittmer A."/>
            <person name="Schulz A.-K."/>
            <person name="Neumann-Schaal M."/>
            <person name="Wolf J."/>
            <person name="Gronow S."/>
            <person name="Tennert C."/>
            <person name="Haecker G."/>
            <person name="Cieplik F."/>
            <person name="Al-Ahmad A."/>
        </authorList>
    </citation>
    <scope>NUCLEOTIDE SEQUENCE [LARGE SCALE GENOMIC DNA]</scope>
    <source>
        <strain evidence="3">Wk13</strain>
    </source>
</reference>
<feature type="transmembrane region" description="Helical" evidence="1">
    <location>
        <begin position="12"/>
        <end position="33"/>
    </location>
</feature>
<sequence length="102" mass="12224">MIDIIIDIVKNMSTFEIFIATIWIVFILLLIYADYTVRKNPDNLIEAQSYNDPFKPFPISILFFTIYEQANRSKNLPVNPYRIFFIILIAIFFFIFHTYSRE</sequence>
<dbReference type="Proteomes" id="UP001574673">
    <property type="component" value="Unassembled WGS sequence"/>
</dbReference>
<organism evidence="2 3">
    <name type="scientific">Dentiradicibacter hellwigii</name>
    <dbReference type="NCBI Taxonomy" id="3149053"/>
    <lineage>
        <taxon>Bacteria</taxon>
        <taxon>Pseudomonadati</taxon>
        <taxon>Pseudomonadota</taxon>
        <taxon>Betaproteobacteria</taxon>
        <taxon>Rhodocyclales</taxon>
        <taxon>Rhodocyclaceae</taxon>
        <taxon>Dentiradicibacter</taxon>
    </lineage>
</organism>
<dbReference type="EMBL" id="JBEUWX010000003">
    <property type="protein sequence ID" value="MFA9950853.1"/>
    <property type="molecule type" value="Genomic_DNA"/>
</dbReference>
<keyword evidence="1" id="KW-0472">Membrane</keyword>
<keyword evidence="1" id="KW-1133">Transmembrane helix</keyword>